<comment type="caution">
    <text evidence="1">The sequence shown here is derived from an EMBL/GenBank/DDBJ whole genome shotgun (WGS) entry which is preliminary data.</text>
</comment>
<name>A0A9Q3D1T7_9BASI</name>
<dbReference type="EMBL" id="AVOT02012373">
    <property type="protein sequence ID" value="MBW0494040.1"/>
    <property type="molecule type" value="Genomic_DNA"/>
</dbReference>
<sequence length="159" mass="18219">MLDDIANNLKDVRKRTDTGKYSLYQGRSFRDKQPFTVGNKDKLREKVAEFTKKKNSCHNCGSTGHYSNNFSQEKKKLHAIEQVPEDFKFDSMGDAIRENSDDDQDPIGELLAEYQEETQLEIQDIQLESGLPQDTANKNLCKHTQDAQKFLVTPTKGME</sequence>
<evidence type="ECO:0000313" key="2">
    <source>
        <dbReference type="Proteomes" id="UP000765509"/>
    </source>
</evidence>
<reference evidence="1" key="1">
    <citation type="submission" date="2021-03" db="EMBL/GenBank/DDBJ databases">
        <title>Draft genome sequence of rust myrtle Austropuccinia psidii MF-1, a brazilian biotype.</title>
        <authorList>
            <person name="Quecine M.C."/>
            <person name="Pachon D.M.R."/>
            <person name="Bonatelli M.L."/>
            <person name="Correr F.H."/>
            <person name="Franceschini L.M."/>
            <person name="Leite T.F."/>
            <person name="Margarido G.R.A."/>
            <person name="Almeida C.A."/>
            <person name="Ferrarezi J.A."/>
            <person name="Labate C.A."/>
        </authorList>
    </citation>
    <scope>NUCLEOTIDE SEQUENCE</scope>
    <source>
        <strain evidence="1">MF-1</strain>
    </source>
</reference>
<protein>
    <recommendedName>
        <fullName evidence="3">CCHC-type domain-containing protein</fullName>
    </recommendedName>
</protein>
<evidence type="ECO:0008006" key="3">
    <source>
        <dbReference type="Google" id="ProtNLM"/>
    </source>
</evidence>
<dbReference type="Proteomes" id="UP000765509">
    <property type="component" value="Unassembled WGS sequence"/>
</dbReference>
<proteinExistence type="predicted"/>
<organism evidence="1 2">
    <name type="scientific">Austropuccinia psidii MF-1</name>
    <dbReference type="NCBI Taxonomy" id="1389203"/>
    <lineage>
        <taxon>Eukaryota</taxon>
        <taxon>Fungi</taxon>
        <taxon>Dikarya</taxon>
        <taxon>Basidiomycota</taxon>
        <taxon>Pucciniomycotina</taxon>
        <taxon>Pucciniomycetes</taxon>
        <taxon>Pucciniales</taxon>
        <taxon>Sphaerophragmiaceae</taxon>
        <taxon>Austropuccinia</taxon>
    </lineage>
</organism>
<accession>A0A9Q3D1T7</accession>
<gene>
    <name evidence="1" type="ORF">O181_033755</name>
</gene>
<evidence type="ECO:0000313" key="1">
    <source>
        <dbReference type="EMBL" id="MBW0494040.1"/>
    </source>
</evidence>
<keyword evidence="2" id="KW-1185">Reference proteome</keyword>
<dbReference type="AlphaFoldDB" id="A0A9Q3D1T7"/>